<keyword evidence="1" id="KW-1133">Transmembrane helix</keyword>
<evidence type="ECO:0000313" key="2">
    <source>
        <dbReference type="EMBL" id="XBH11109.1"/>
    </source>
</evidence>
<gene>
    <name evidence="2" type="ORF">P4G45_05115</name>
    <name evidence="3" type="ORF">P8936_05080</name>
</gene>
<dbReference type="EMBL" id="CP121195">
    <property type="protein sequence ID" value="XBH14538.1"/>
    <property type="molecule type" value="Genomic_DNA"/>
</dbReference>
<organism evidence="2">
    <name type="scientific">Edaphobacter paludis</name>
    <dbReference type="NCBI Taxonomy" id="3035702"/>
    <lineage>
        <taxon>Bacteria</taxon>
        <taxon>Pseudomonadati</taxon>
        <taxon>Acidobacteriota</taxon>
        <taxon>Terriglobia</taxon>
        <taxon>Terriglobales</taxon>
        <taxon>Acidobacteriaceae</taxon>
        <taxon>Edaphobacter</taxon>
    </lineage>
</organism>
<dbReference type="Pfam" id="PF11755">
    <property type="entry name" value="DUF3311"/>
    <property type="match status" value="1"/>
</dbReference>
<keyword evidence="1" id="KW-0812">Transmembrane</keyword>
<reference evidence="2" key="1">
    <citation type="submission" date="2023-03" db="EMBL/GenBank/DDBJ databases">
        <title>Edaphobacter sp.</title>
        <authorList>
            <person name="Huber K.J."/>
            <person name="Papendorf J."/>
            <person name="Pilke C."/>
            <person name="Bunk B."/>
            <person name="Sproeer C."/>
            <person name="Pester M."/>
        </authorList>
    </citation>
    <scope>NUCLEOTIDE SEQUENCE</scope>
    <source>
        <strain evidence="2">DSM 109919</strain>
        <strain evidence="3">DSM 109920</strain>
    </source>
</reference>
<feature type="transmembrane region" description="Helical" evidence="1">
    <location>
        <begin position="73"/>
        <end position="93"/>
    </location>
</feature>
<proteinExistence type="predicted"/>
<accession>A0AAU7DBD0</accession>
<dbReference type="AlphaFoldDB" id="A0AAU7D1E2"/>
<protein>
    <submittedName>
        <fullName evidence="2">DUF3311 domain-containing protein</fullName>
    </submittedName>
</protein>
<sequence length="97" mass="11538">MLVHGFTLLDLCAVSCTQIMRYALQHMEERGELKAQPKQRRWWLLLLVLPYLGLCFPQMYARATPALWGFPFFYWYQFAWVIAASALLGVVYWKFKE</sequence>
<dbReference type="RefSeq" id="WP_348268597.1">
    <property type="nucleotide sequence ID" value="NZ_CP121194.1"/>
</dbReference>
<evidence type="ECO:0000313" key="3">
    <source>
        <dbReference type="EMBL" id="XBH14538.1"/>
    </source>
</evidence>
<name>A0AAU7D1E2_9BACT</name>
<evidence type="ECO:0000256" key="1">
    <source>
        <dbReference type="SAM" id="Phobius"/>
    </source>
</evidence>
<accession>A0AAU7D1E2</accession>
<dbReference type="KEGG" id="epl:P4G45_05115"/>
<feature type="transmembrane region" description="Helical" evidence="1">
    <location>
        <begin position="44"/>
        <end position="61"/>
    </location>
</feature>
<dbReference type="InterPro" id="IPR021741">
    <property type="entry name" value="DUF3311"/>
</dbReference>
<keyword evidence="1" id="KW-0472">Membrane</keyword>
<dbReference type="EMBL" id="CP121194">
    <property type="protein sequence ID" value="XBH11109.1"/>
    <property type="molecule type" value="Genomic_DNA"/>
</dbReference>